<accession>A0A1Z2XK84</accession>
<dbReference type="RefSeq" id="WP_068960427.1">
    <property type="nucleotide sequence ID" value="NZ_CAJTAP010000067.1"/>
</dbReference>
<dbReference type="Pfam" id="PF13707">
    <property type="entry name" value="RloB"/>
    <property type="match status" value="1"/>
</dbReference>
<evidence type="ECO:0008006" key="3">
    <source>
        <dbReference type="Google" id="ProtNLM"/>
    </source>
</evidence>
<keyword evidence="2" id="KW-1185">Reference proteome</keyword>
<proteinExistence type="predicted"/>
<gene>
    <name evidence="1" type="ORF">A4V02_04625</name>
</gene>
<reference evidence="2" key="1">
    <citation type="submission" date="2016-04" db="EMBL/GenBank/DDBJ databases">
        <title>Complete Genome Sequences of Twelve Strains of a Stable Defined Moderately Diverse Mouse Microbiota 2 (sDMDMm2).</title>
        <authorList>
            <person name="Uchimura Y."/>
            <person name="Wyss M."/>
            <person name="Brugiroux S."/>
            <person name="Limenitakis J.P."/>
            <person name="Stecher B."/>
            <person name="McCoy K.D."/>
            <person name="Macpherson A.J."/>
        </authorList>
    </citation>
    <scope>NUCLEOTIDE SEQUENCE [LARGE SCALE GENOMIC DNA]</scope>
    <source>
        <strain evidence="2">YL27</strain>
    </source>
</reference>
<dbReference type="KEGG" id="pary:A4V02_04625"/>
<dbReference type="InterPro" id="IPR025591">
    <property type="entry name" value="RloB"/>
</dbReference>
<sequence>MARRIKERKLRNPAITIIGEGATERYYFTHLKLLNGYNYVCKPRNFAEQNIDDIQRQVERVLADEGIAVCVFDVDVTRIHPADKVKFDAMRRRYAGNPSVIICESMPSIEFWFLLHYLNTNRYFASSDDVIALLHRFMPNFSKQQSFLSRDNWVATLLADNKLSTAISNAIGIGEDGESYSNLHKLFALLNS</sequence>
<dbReference type="GeneID" id="65536131"/>
<dbReference type="AlphaFoldDB" id="A0A1B1S8E7"/>
<evidence type="ECO:0000313" key="1">
    <source>
        <dbReference type="EMBL" id="ANU63069.1"/>
    </source>
</evidence>
<dbReference type="Proteomes" id="UP000186351">
    <property type="component" value="Chromosome"/>
</dbReference>
<dbReference type="OrthoDB" id="1366690at2"/>
<dbReference type="EMBL" id="CP015402">
    <property type="protein sequence ID" value="ANU63069.1"/>
    <property type="molecule type" value="Genomic_DNA"/>
</dbReference>
<evidence type="ECO:0000313" key="2">
    <source>
        <dbReference type="Proteomes" id="UP000186351"/>
    </source>
</evidence>
<organism evidence="1 2">
    <name type="scientific">Muribaculum intestinale</name>
    <dbReference type="NCBI Taxonomy" id="1796646"/>
    <lineage>
        <taxon>Bacteria</taxon>
        <taxon>Pseudomonadati</taxon>
        <taxon>Bacteroidota</taxon>
        <taxon>Bacteroidia</taxon>
        <taxon>Bacteroidales</taxon>
        <taxon>Muribaculaceae</taxon>
        <taxon>Muribaculum</taxon>
    </lineage>
</organism>
<accession>A0A1B1S8E7</accession>
<name>A0A1B1S8E7_9BACT</name>
<protein>
    <recommendedName>
        <fullName evidence="3">RloB domain-containing protein</fullName>
    </recommendedName>
</protein>